<dbReference type="AlphaFoldDB" id="A0A078B1G1"/>
<protein>
    <recommendedName>
        <fullName evidence="4">LITAF domain-containing protein</fullName>
    </recommendedName>
</protein>
<keyword evidence="3" id="KW-1185">Reference proteome</keyword>
<reference evidence="2 3" key="1">
    <citation type="submission" date="2014-06" db="EMBL/GenBank/DDBJ databases">
        <authorList>
            <person name="Swart Estienne"/>
        </authorList>
    </citation>
    <scope>NUCLEOTIDE SEQUENCE [LARGE SCALE GENOMIC DNA]</scope>
    <source>
        <strain evidence="2 3">130c</strain>
    </source>
</reference>
<keyword evidence="1" id="KW-1133">Transmembrane helix</keyword>
<proteinExistence type="predicted"/>
<organism evidence="2 3">
    <name type="scientific">Stylonychia lemnae</name>
    <name type="common">Ciliate</name>
    <dbReference type="NCBI Taxonomy" id="5949"/>
    <lineage>
        <taxon>Eukaryota</taxon>
        <taxon>Sar</taxon>
        <taxon>Alveolata</taxon>
        <taxon>Ciliophora</taxon>
        <taxon>Intramacronucleata</taxon>
        <taxon>Spirotrichea</taxon>
        <taxon>Stichotrichia</taxon>
        <taxon>Sporadotrichida</taxon>
        <taxon>Oxytrichidae</taxon>
        <taxon>Stylonychinae</taxon>
        <taxon>Stylonychia</taxon>
    </lineage>
</organism>
<feature type="transmembrane region" description="Helical" evidence="1">
    <location>
        <begin position="39"/>
        <end position="58"/>
    </location>
</feature>
<evidence type="ECO:0000256" key="1">
    <source>
        <dbReference type="SAM" id="Phobius"/>
    </source>
</evidence>
<name>A0A078B1G1_STYLE</name>
<keyword evidence="1" id="KW-0812">Transmembrane</keyword>
<keyword evidence="1" id="KW-0472">Membrane</keyword>
<dbReference type="InParanoid" id="A0A078B1G1"/>
<evidence type="ECO:0000313" key="2">
    <source>
        <dbReference type="EMBL" id="CDW88369.1"/>
    </source>
</evidence>
<accession>A0A078B1G1</accession>
<sequence>MSSGAPHAPVFYVAHNAETAPCPNCRTSMMMKQRKADYFTWKMCCVLGGAAFMTDYFYKKVMKCLACGHTVNLKQ</sequence>
<dbReference type="EMBL" id="CCKQ01016489">
    <property type="protein sequence ID" value="CDW88369.1"/>
    <property type="molecule type" value="Genomic_DNA"/>
</dbReference>
<evidence type="ECO:0008006" key="4">
    <source>
        <dbReference type="Google" id="ProtNLM"/>
    </source>
</evidence>
<gene>
    <name evidence="2" type="primary">Contig16867.g17971</name>
    <name evidence="2" type="ORF">STYLEM_17490</name>
</gene>
<evidence type="ECO:0000313" key="3">
    <source>
        <dbReference type="Proteomes" id="UP000039865"/>
    </source>
</evidence>
<dbReference type="Proteomes" id="UP000039865">
    <property type="component" value="Unassembled WGS sequence"/>
</dbReference>